<gene>
    <name evidence="1" type="ORF">LPJ66_004189</name>
</gene>
<protein>
    <submittedName>
        <fullName evidence="1">Uncharacterized protein</fullName>
    </submittedName>
</protein>
<evidence type="ECO:0000313" key="2">
    <source>
        <dbReference type="Proteomes" id="UP001150581"/>
    </source>
</evidence>
<evidence type="ECO:0000313" key="1">
    <source>
        <dbReference type="EMBL" id="KAJ1896119.1"/>
    </source>
</evidence>
<dbReference type="EMBL" id="JANBPG010000485">
    <property type="protein sequence ID" value="KAJ1896119.1"/>
    <property type="molecule type" value="Genomic_DNA"/>
</dbReference>
<sequence length="256" mass="29682">MFLNIFAHRLGPLFTPTTPIGQQLLHRPNALCLMQMSTRSRYRPEKKPRKRFAAQDSSAGKLQEVERSLWRKQFVLDNFHIPGKYQKYFTGRLRKREQSRMEKQLEQPKEDDNLKRISARTITVDEKTQLKKIDLMRGQILRILERHLSTGDLPVRQLSLQYWEITDVLVSFSLKSAICCYKVTARTADENIQPIIRESSEYLNLIVNQELSKGVSRGIGAPRSIRLKFTNSTATSKLIDKMQADIESSEQTTTLE</sequence>
<reference evidence="1" key="1">
    <citation type="submission" date="2022-07" db="EMBL/GenBank/DDBJ databases">
        <title>Phylogenomic reconstructions and comparative analyses of Kickxellomycotina fungi.</title>
        <authorList>
            <person name="Reynolds N.K."/>
            <person name="Stajich J.E."/>
            <person name="Barry K."/>
            <person name="Grigoriev I.V."/>
            <person name="Crous P."/>
            <person name="Smith M.E."/>
        </authorList>
    </citation>
    <scope>NUCLEOTIDE SEQUENCE</scope>
    <source>
        <strain evidence="1">Benny 63K</strain>
    </source>
</reference>
<dbReference type="Proteomes" id="UP001150581">
    <property type="component" value="Unassembled WGS sequence"/>
</dbReference>
<keyword evidence="2" id="KW-1185">Reference proteome</keyword>
<comment type="caution">
    <text evidence="1">The sequence shown here is derived from an EMBL/GenBank/DDBJ whole genome shotgun (WGS) entry which is preliminary data.</text>
</comment>
<name>A0ACC1IIP1_9FUNG</name>
<accession>A0ACC1IIP1</accession>
<organism evidence="1 2">
    <name type="scientific">Kickxella alabastrina</name>
    <dbReference type="NCBI Taxonomy" id="61397"/>
    <lineage>
        <taxon>Eukaryota</taxon>
        <taxon>Fungi</taxon>
        <taxon>Fungi incertae sedis</taxon>
        <taxon>Zoopagomycota</taxon>
        <taxon>Kickxellomycotina</taxon>
        <taxon>Kickxellomycetes</taxon>
        <taxon>Kickxellales</taxon>
        <taxon>Kickxellaceae</taxon>
        <taxon>Kickxella</taxon>
    </lineage>
</organism>
<proteinExistence type="predicted"/>